<dbReference type="SUPFAM" id="SSF100879">
    <property type="entry name" value="Lesion bypass DNA polymerase (Y-family), little finger domain"/>
    <property type="match status" value="1"/>
</dbReference>
<dbReference type="EMBL" id="CP095054">
    <property type="protein sequence ID" value="UOR07710.1"/>
    <property type="molecule type" value="Genomic_DNA"/>
</dbReference>
<dbReference type="GO" id="GO:0003887">
    <property type="term" value="F:DNA-directed DNA polymerase activity"/>
    <property type="evidence" value="ECO:0007669"/>
    <property type="project" value="TreeGrafter"/>
</dbReference>
<name>A0A8T9T4W6_9BACT</name>
<keyword evidence="8" id="KW-1185">Reference proteome</keyword>
<evidence type="ECO:0000256" key="2">
    <source>
        <dbReference type="ARBA" id="ARBA00022763"/>
    </source>
</evidence>
<dbReference type="InterPro" id="IPR001126">
    <property type="entry name" value="UmuC"/>
</dbReference>
<evidence type="ECO:0000313" key="8">
    <source>
        <dbReference type="Proteomes" id="UP000829925"/>
    </source>
</evidence>
<keyword evidence="2" id="KW-0227">DNA damage</keyword>
<dbReference type="PANTHER" id="PTHR11076">
    <property type="entry name" value="DNA REPAIR POLYMERASE UMUC / TRANSFERASE FAMILY MEMBER"/>
    <property type="match status" value="1"/>
</dbReference>
<dbReference type="Gene3D" id="3.40.1170.60">
    <property type="match status" value="1"/>
</dbReference>
<dbReference type="KEGG" id="haei:MUN82_21985"/>
<dbReference type="InterPro" id="IPR025188">
    <property type="entry name" value="DUF4113"/>
</dbReference>
<dbReference type="Proteomes" id="UP000829925">
    <property type="component" value="Plasmid unnamed1"/>
</dbReference>
<sequence length="452" mass="48675">MYGLLDCNNFYVSCERVFQPRYEGRPVVVLSNNDGNIISRSAEAKALGLRMGDPYFQVKELLHQHDVAVFSSNYALYGDMSRRVMWYLGQTAPAVEVYSIDEAFLDLAGLEKYHGSLDTFARKIRAGVKSRTGIPTCVGVAPTKTLAKLANRIAKKNPDLGGVLYLDNAERRAWALTQVEVGDVWGIGRQYAAKLAAAGVGTAADLARVPDAWARKHLGGVVGARLVQELQGRPCAGLHPSEDGTLSRQSLSCSRTFGRPLSAFSDVLGAVSAFLSRAAEKLRAQGDTAHVLTVYISKNRFATNVQPPFSRSATLTLPIGPTADTTVLLSYARALLNRLWEPGTVYHKAGVVLDGLEPPGVGQQLTLFAPTPPEPENKREEKTAATGRPALMASLDALNSRFGKGTVRLAAAVPAPGRGGVVGKAHAAPWEGKAQWRSPAFTTRLEDLLIVQ</sequence>
<gene>
    <name evidence="7" type="ORF">MUN82_21985</name>
</gene>
<keyword evidence="4" id="KW-0234">DNA repair</keyword>
<feature type="domain" description="UmuC" evidence="6">
    <location>
        <begin position="2"/>
        <end position="188"/>
    </location>
</feature>
<dbReference type="AlphaFoldDB" id="A0A8T9T4W6"/>
<dbReference type="InterPro" id="IPR017961">
    <property type="entry name" value="DNA_pol_Y-fam_little_finger"/>
</dbReference>
<dbReference type="Pfam" id="PF13438">
    <property type="entry name" value="DUF4113"/>
    <property type="match status" value="1"/>
</dbReference>
<reference evidence="7 8" key="1">
    <citation type="submission" date="2022-04" db="EMBL/GenBank/DDBJ databases">
        <title>Hymenobacter sp. isolated from the air.</title>
        <authorList>
            <person name="Won M."/>
            <person name="Lee C.-M."/>
            <person name="Woen H.-Y."/>
            <person name="Kwon S.-W."/>
        </authorList>
    </citation>
    <scope>NUCLEOTIDE SEQUENCE [LARGE SCALE GENOMIC DNA]</scope>
    <source>
        <strain evidence="8">5413 J-13</strain>
        <plasmid evidence="7 8">unnamed1</plasmid>
    </source>
</reference>
<evidence type="ECO:0000256" key="4">
    <source>
        <dbReference type="ARBA" id="ARBA00023204"/>
    </source>
</evidence>
<evidence type="ECO:0000313" key="7">
    <source>
        <dbReference type="EMBL" id="UOR07710.1"/>
    </source>
</evidence>
<dbReference type="Gene3D" id="3.30.70.270">
    <property type="match status" value="1"/>
</dbReference>
<dbReference type="InterPro" id="IPR036775">
    <property type="entry name" value="DNA_pol_Y-fam_lit_finger_sf"/>
</dbReference>
<keyword evidence="7" id="KW-0614">Plasmid</keyword>
<evidence type="ECO:0000256" key="5">
    <source>
        <dbReference type="ARBA" id="ARBA00023236"/>
    </source>
</evidence>
<dbReference type="PROSITE" id="PS50173">
    <property type="entry name" value="UMUC"/>
    <property type="match status" value="1"/>
</dbReference>
<keyword evidence="5" id="KW-0742">SOS response</keyword>
<accession>A0A8T9T4W6</accession>
<proteinExistence type="inferred from homology"/>
<dbReference type="GO" id="GO:0009432">
    <property type="term" value="P:SOS response"/>
    <property type="evidence" value="ECO:0007669"/>
    <property type="project" value="UniProtKB-KW"/>
</dbReference>
<dbReference type="RefSeq" id="WP_245097702.1">
    <property type="nucleotide sequence ID" value="NZ_CP095054.1"/>
</dbReference>
<comment type="similarity">
    <text evidence="1">Belongs to the DNA polymerase type-Y family.</text>
</comment>
<dbReference type="GO" id="GO:0003684">
    <property type="term" value="F:damaged DNA binding"/>
    <property type="evidence" value="ECO:0007669"/>
    <property type="project" value="InterPro"/>
</dbReference>
<dbReference type="GO" id="GO:0005829">
    <property type="term" value="C:cytosol"/>
    <property type="evidence" value="ECO:0007669"/>
    <property type="project" value="TreeGrafter"/>
</dbReference>
<evidence type="ECO:0000259" key="6">
    <source>
        <dbReference type="PROSITE" id="PS50173"/>
    </source>
</evidence>
<dbReference type="InterPro" id="IPR043128">
    <property type="entry name" value="Rev_trsase/Diguanyl_cyclase"/>
</dbReference>
<protein>
    <submittedName>
        <fullName evidence="7">Y-family DNA polymerase</fullName>
    </submittedName>
</protein>
<organism evidence="7 8">
    <name type="scientific">Hymenobacter aerilatus</name>
    <dbReference type="NCBI Taxonomy" id="2932251"/>
    <lineage>
        <taxon>Bacteria</taxon>
        <taxon>Pseudomonadati</taxon>
        <taxon>Bacteroidota</taxon>
        <taxon>Cytophagia</taxon>
        <taxon>Cytophagales</taxon>
        <taxon>Hymenobacteraceae</taxon>
        <taxon>Hymenobacter</taxon>
    </lineage>
</organism>
<dbReference type="InterPro" id="IPR050116">
    <property type="entry name" value="DNA_polymerase-Y"/>
</dbReference>
<keyword evidence="3" id="KW-0741">SOS mutagenesis</keyword>
<dbReference type="Gene3D" id="1.10.150.20">
    <property type="entry name" value="5' to 3' exonuclease, C-terminal subdomain"/>
    <property type="match status" value="1"/>
</dbReference>
<dbReference type="InterPro" id="IPR043502">
    <property type="entry name" value="DNA/RNA_pol_sf"/>
</dbReference>
<dbReference type="CDD" id="cd01700">
    <property type="entry name" value="PolY_Pol_V_umuC"/>
    <property type="match status" value="1"/>
</dbReference>
<dbReference type="GO" id="GO:0006281">
    <property type="term" value="P:DNA repair"/>
    <property type="evidence" value="ECO:0007669"/>
    <property type="project" value="UniProtKB-KW"/>
</dbReference>
<dbReference type="Gene3D" id="3.30.1490.100">
    <property type="entry name" value="DNA polymerase, Y-family, little finger domain"/>
    <property type="match status" value="1"/>
</dbReference>
<dbReference type="GO" id="GO:0042276">
    <property type="term" value="P:error-prone translesion synthesis"/>
    <property type="evidence" value="ECO:0007669"/>
    <property type="project" value="TreeGrafter"/>
</dbReference>
<evidence type="ECO:0000256" key="1">
    <source>
        <dbReference type="ARBA" id="ARBA00010945"/>
    </source>
</evidence>
<dbReference type="Pfam" id="PF11799">
    <property type="entry name" value="IMS_C"/>
    <property type="match status" value="1"/>
</dbReference>
<dbReference type="PANTHER" id="PTHR11076:SF34">
    <property type="entry name" value="PROTEIN UMUC"/>
    <property type="match status" value="1"/>
</dbReference>
<dbReference type="Pfam" id="PF00817">
    <property type="entry name" value="IMS"/>
    <property type="match status" value="1"/>
</dbReference>
<dbReference type="SUPFAM" id="SSF56672">
    <property type="entry name" value="DNA/RNA polymerases"/>
    <property type="match status" value="1"/>
</dbReference>
<evidence type="ECO:0000256" key="3">
    <source>
        <dbReference type="ARBA" id="ARBA00023199"/>
    </source>
</evidence>
<geneLocation type="plasmid" evidence="7 8">
    <name>unnamed1</name>
</geneLocation>